<dbReference type="PANTHER" id="PTHR30478:SF0">
    <property type="entry name" value="BETA SLIDING CLAMP"/>
    <property type="match status" value="1"/>
</dbReference>
<feature type="domain" description="DNA polymerase III beta sliding clamp N-terminal" evidence="11">
    <location>
        <begin position="1"/>
        <end position="120"/>
    </location>
</feature>
<evidence type="ECO:0000259" key="12">
    <source>
        <dbReference type="Pfam" id="PF02767"/>
    </source>
</evidence>
<evidence type="ECO:0000256" key="7">
    <source>
        <dbReference type="ARBA" id="ARBA00022705"/>
    </source>
</evidence>
<comment type="subunit">
    <text evidence="10">Forms a ring-shaped head-to-tail homodimer around DNA.</text>
</comment>
<dbReference type="InterPro" id="IPR022635">
    <property type="entry name" value="DNA_polIII_beta_C"/>
</dbReference>
<reference evidence="14" key="1">
    <citation type="submission" date="2020-01" db="EMBL/GenBank/DDBJ databases">
        <title>Gastrointestinal microbiota of LL stock colony Peromyscus leucopus.</title>
        <authorList>
            <person name="Milovic A."/>
            <person name="Bassam K."/>
            <person name="Keay E."/>
            <person name="Barbour A.G."/>
        </authorList>
    </citation>
    <scope>NUCLEOTIDE SEQUENCE</scope>
    <source>
        <strain evidence="14">LL90</strain>
    </source>
</reference>
<name>A0A6M4NMI6_9PROT</name>
<accession>A0A6M4NMI6</accession>
<keyword evidence="5 10" id="KW-0808">Transferase</keyword>
<dbReference type="PANTHER" id="PTHR30478">
    <property type="entry name" value="DNA POLYMERASE III SUBUNIT BETA"/>
    <property type="match status" value="1"/>
</dbReference>
<feature type="domain" description="DNA polymerase III beta sliding clamp C-terminal" evidence="13">
    <location>
        <begin position="253"/>
        <end position="371"/>
    </location>
</feature>
<dbReference type="Pfam" id="PF02768">
    <property type="entry name" value="DNA_pol3_beta_3"/>
    <property type="match status" value="1"/>
</dbReference>
<dbReference type="SMART" id="SM00480">
    <property type="entry name" value="POL3Bc"/>
    <property type="match status" value="1"/>
</dbReference>
<evidence type="ECO:0000256" key="1">
    <source>
        <dbReference type="ARBA" id="ARBA00004496"/>
    </source>
</evidence>
<protein>
    <recommendedName>
        <fullName evidence="3 10">Beta sliding clamp</fullName>
    </recommendedName>
</protein>
<comment type="subcellular location">
    <subcellularLocation>
        <location evidence="1 10">Cytoplasm</location>
    </subcellularLocation>
</comment>
<dbReference type="GO" id="GO:0008408">
    <property type="term" value="F:3'-5' exonuclease activity"/>
    <property type="evidence" value="ECO:0007669"/>
    <property type="project" value="InterPro"/>
</dbReference>
<dbReference type="PIRSF" id="PIRSF000804">
    <property type="entry name" value="DNA_pol_III_b"/>
    <property type="match status" value="1"/>
</dbReference>
<dbReference type="InterPro" id="IPR022637">
    <property type="entry name" value="DNA_polIII_beta_cen"/>
</dbReference>
<dbReference type="AlphaFoldDB" id="A0A6M4NMI6"/>
<keyword evidence="6 10" id="KW-0548">Nucleotidyltransferase</keyword>
<dbReference type="SUPFAM" id="SSF55979">
    <property type="entry name" value="DNA clamp"/>
    <property type="match status" value="3"/>
</dbReference>
<evidence type="ECO:0000256" key="10">
    <source>
        <dbReference type="PIRNR" id="PIRNR000804"/>
    </source>
</evidence>
<dbReference type="Pfam" id="PF00712">
    <property type="entry name" value="DNA_pol3_beta"/>
    <property type="match status" value="1"/>
</dbReference>
<dbReference type="GO" id="GO:0005737">
    <property type="term" value="C:cytoplasm"/>
    <property type="evidence" value="ECO:0007669"/>
    <property type="project" value="UniProtKB-SubCell"/>
</dbReference>
<organism evidence="14">
    <name type="scientific">uncultured Alphaproteobacteria bacterium</name>
    <dbReference type="NCBI Taxonomy" id="91750"/>
    <lineage>
        <taxon>Bacteria</taxon>
        <taxon>Pseudomonadati</taxon>
        <taxon>Pseudomonadota</taxon>
        <taxon>Alphaproteobacteria</taxon>
        <taxon>environmental samples</taxon>
    </lineage>
</organism>
<dbReference type="GO" id="GO:0006271">
    <property type="term" value="P:DNA strand elongation involved in DNA replication"/>
    <property type="evidence" value="ECO:0007669"/>
    <property type="project" value="TreeGrafter"/>
</dbReference>
<keyword evidence="9" id="KW-0238">DNA-binding</keyword>
<dbReference type="GO" id="GO:0003887">
    <property type="term" value="F:DNA-directed DNA polymerase activity"/>
    <property type="evidence" value="ECO:0007669"/>
    <property type="project" value="UniProtKB-UniRule"/>
</dbReference>
<sequence>MKFVIERAILLKTLSHIQSIVEKRNTIPVLSNVRIEAMGDGISFKATDMDTEITEVVDAKISEIGATTAPAHMLYDIVRKLSDGSEVELTFPDDKGQLTIASGRSKFALSTIGVEDFPVISGDKLPVNFIMPREELKDVIDRTQFAVSTEETRYYLNGLYIHAKSEGAAKVLRIVATDGHRLACVESPLPEGAEKIMGVIIPRKTVSEVRKLLDDTKAENISVELSDNKVRFTLEEVTLTSKLIDGTYPDYERVIPTNTNKLLEVQVKALANAVDRVSVVAERTRAIKMITEEGKVIITTTSPDLGSALEEIDAKYDNEPLEIGYNFRYLLDILSEIKGESVQISFSDASSPSVIHDTSDASAIYVLMPMRV</sequence>
<dbReference type="EMBL" id="MN990729">
    <property type="protein sequence ID" value="QJR98177.1"/>
    <property type="molecule type" value="Genomic_DNA"/>
</dbReference>
<dbReference type="NCBIfam" id="TIGR00663">
    <property type="entry name" value="dnan"/>
    <property type="match status" value="1"/>
</dbReference>
<dbReference type="CDD" id="cd00140">
    <property type="entry name" value="beta_clamp"/>
    <property type="match status" value="1"/>
</dbReference>
<keyword evidence="8 10" id="KW-0239">DNA-directed DNA polymerase</keyword>
<comment type="similarity">
    <text evidence="2 10">Belongs to the beta sliding clamp family.</text>
</comment>
<gene>
    <name evidence="14" type="ORF">PlAlph_1810</name>
</gene>
<evidence type="ECO:0000256" key="5">
    <source>
        <dbReference type="ARBA" id="ARBA00022679"/>
    </source>
</evidence>
<dbReference type="InterPro" id="IPR001001">
    <property type="entry name" value="DNA_polIII_beta"/>
</dbReference>
<comment type="function">
    <text evidence="10">Confers DNA tethering and processivity to DNA polymerases and other proteins. Acts as a clamp, forming a ring around DNA (a reaction catalyzed by the clamp-loading complex) which diffuses in an ATP-independent manner freely and bidirectionally along dsDNA. Initially characterized for its ability to contact the catalytic subunit of DNA polymerase III (Pol III), a complex, multichain enzyme responsible for most of the replicative synthesis in bacteria; Pol III exhibits 3'-5' exonuclease proofreading activity. The beta chain is required for initiation of replication as well as for processivity of DNA replication.</text>
</comment>
<evidence type="ECO:0000256" key="8">
    <source>
        <dbReference type="ARBA" id="ARBA00022932"/>
    </source>
</evidence>
<proteinExistence type="inferred from homology"/>
<dbReference type="GO" id="GO:0003677">
    <property type="term" value="F:DNA binding"/>
    <property type="evidence" value="ECO:0007669"/>
    <property type="project" value="UniProtKB-UniRule"/>
</dbReference>
<dbReference type="InterPro" id="IPR022634">
    <property type="entry name" value="DNA_polIII_beta_N"/>
</dbReference>
<dbReference type="Gene3D" id="3.10.150.10">
    <property type="entry name" value="DNA Polymerase III, subunit A, domain 2"/>
    <property type="match status" value="3"/>
</dbReference>
<evidence type="ECO:0000256" key="9">
    <source>
        <dbReference type="ARBA" id="ARBA00023125"/>
    </source>
</evidence>
<evidence type="ECO:0000256" key="2">
    <source>
        <dbReference type="ARBA" id="ARBA00010752"/>
    </source>
</evidence>
<dbReference type="GO" id="GO:0009360">
    <property type="term" value="C:DNA polymerase III complex"/>
    <property type="evidence" value="ECO:0007669"/>
    <property type="project" value="InterPro"/>
</dbReference>
<evidence type="ECO:0000313" key="14">
    <source>
        <dbReference type="EMBL" id="QJR98177.1"/>
    </source>
</evidence>
<evidence type="ECO:0000256" key="3">
    <source>
        <dbReference type="ARBA" id="ARBA00021035"/>
    </source>
</evidence>
<feature type="domain" description="DNA polymerase III beta sliding clamp central" evidence="12">
    <location>
        <begin position="132"/>
        <end position="250"/>
    </location>
</feature>
<keyword evidence="7 10" id="KW-0235">DNA replication</keyword>
<dbReference type="InterPro" id="IPR046938">
    <property type="entry name" value="DNA_clamp_sf"/>
</dbReference>
<keyword evidence="4 10" id="KW-0963">Cytoplasm</keyword>
<evidence type="ECO:0000259" key="11">
    <source>
        <dbReference type="Pfam" id="PF00712"/>
    </source>
</evidence>
<evidence type="ECO:0000256" key="6">
    <source>
        <dbReference type="ARBA" id="ARBA00022695"/>
    </source>
</evidence>
<evidence type="ECO:0000259" key="13">
    <source>
        <dbReference type="Pfam" id="PF02768"/>
    </source>
</evidence>
<evidence type="ECO:0000256" key="4">
    <source>
        <dbReference type="ARBA" id="ARBA00022490"/>
    </source>
</evidence>
<dbReference type="Pfam" id="PF02767">
    <property type="entry name" value="DNA_pol3_beta_2"/>
    <property type="match status" value="1"/>
</dbReference>